<dbReference type="PANTHER" id="PTHR42695:SF5">
    <property type="entry name" value="GLUTAMINE AMIDOTRANSFERASE YLR126C-RELATED"/>
    <property type="match status" value="1"/>
</dbReference>
<dbReference type="InterPro" id="IPR029062">
    <property type="entry name" value="Class_I_gatase-like"/>
</dbReference>
<dbReference type="PANTHER" id="PTHR42695">
    <property type="entry name" value="GLUTAMINE AMIDOTRANSFERASE YLR126C-RELATED"/>
    <property type="match status" value="1"/>
</dbReference>
<dbReference type="Pfam" id="PF00117">
    <property type="entry name" value="GATase"/>
    <property type="match status" value="1"/>
</dbReference>
<evidence type="ECO:0000313" key="2">
    <source>
        <dbReference type="EMBL" id="GGG62082.1"/>
    </source>
</evidence>
<name>A0A8J2ZH72_9RHOB</name>
<protein>
    <recommendedName>
        <fullName evidence="1">Glutamine amidotransferase domain-containing protein</fullName>
    </recommendedName>
</protein>
<dbReference type="InterPro" id="IPR044992">
    <property type="entry name" value="ChyE-like"/>
</dbReference>
<reference evidence="2" key="2">
    <citation type="submission" date="2020-09" db="EMBL/GenBank/DDBJ databases">
        <authorList>
            <person name="Sun Q."/>
            <person name="Zhou Y."/>
        </authorList>
    </citation>
    <scope>NUCLEOTIDE SEQUENCE</scope>
    <source>
        <strain evidence="2">CGMCC 1.15762</strain>
    </source>
</reference>
<proteinExistence type="predicted"/>
<comment type="caution">
    <text evidence="2">The sequence shown here is derived from an EMBL/GenBank/DDBJ whole genome shotgun (WGS) entry which is preliminary data.</text>
</comment>
<dbReference type="AlphaFoldDB" id="A0A8J2ZH72"/>
<sequence>MVAAAGHDWTRVLLHEGTPLPPLDGFDAVWVKSGSMDVWQEEAHPWLRAEKALIREAVVDRGMPYLGICLGHQLLASALGGEVLLGTPEVGVKTVTLHGSSPYMSDVPSPLPVLQWHAAEVIRPPEGAVVLASSPACSVEAMSWGDKALSVQFDLEAKKESLRHWTEPAPRNLDAEATNGRWRDGLEEALAQQLPGIHRSARQIYDNWCRQCGIPNEPPGTIK</sequence>
<organism evidence="2 3">
    <name type="scientific">Salipiger pallidus</name>
    <dbReference type="NCBI Taxonomy" id="1775170"/>
    <lineage>
        <taxon>Bacteria</taxon>
        <taxon>Pseudomonadati</taxon>
        <taxon>Pseudomonadota</taxon>
        <taxon>Alphaproteobacteria</taxon>
        <taxon>Rhodobacterales</taxon>
        <taxon>Roseobacteraceae</taxon>
        <taxon>Salipiger</taxon>
    </lineage>
</organism>
<gene>
    <name evidence="2" type="ORF">GCM10011415_05390</name>
</gene>
<keyword evidence="3" id="KW-1185">Reference proteome</keyword>
<reference evidence="2" key="1">
    <citation type="journal article" date="2014" name="Int. J. Syst. Evol. Microbiol.">
        <title>Complete genome sequence of Corynebacterium casei LMG S-19264T (=DSM 44701T), isolated from a smear-ripened cheese.</title>
        <authorList>
            <consortium name="US DOE Joint Genome Institute (JGI-PGF)"/>
            <person name="Walter F."/>
            <person name="Albersmeier A."/>
            <person name="Kalinowski J."/>
            <person name="Ruckert C."/>
        </authorList>
    </citation>
    <scope>NUCLEOTIDE SEQUENCE</scope>
    <source>
        <strain evidence="2">CGMCC 1.15762</strain>
    </source>
</reference>
<accession>A0A8J2ZH72</accession>
<feature type="domain" description="Glutamine amidotransferase" evidence="1">
    <location>
        <begin position="48"/>
        <end position="158"/>
    </location>
</feature>
<dbReference type="Gene3D" id="3.40.50.880">
    <property type="match status" value="1"/>
</dbReference>
<dbReference type="PROSITE" id="PS51273">
    <property type="entry name" value="GATASE_TYPE_1"/>
    <property type="match status" value="1"/>
</dbReference>
<evidence type="ECO:0000313" key="3">
    <source>
        <dbReference type="Proteomes" id="UP000617145"/>
    </source>
</evidence>
<dbReference type="Proteomes" id="UP000617145">
    <property type="component" value="Unassembled WGS sequence"/>
</dbReference>
<dbReference type="GO" id="GO:0005829">
    <property type="term" value="C:cytosol"/>
    <property type="evidence" value="ECO:0007669"/>
    <property type="project" value="TreeGrafter"/>
</dbReference>
<dbReference type="EMBL" id="BMJV01000001">
    <property type="protein sequence ID" value="GGG62082.1"/>
    <property type="molecule type" value="Genomic_DNA"/>
</dbReference>
<dbReference type="SUPFAM" id="SSF52317">
    <property type="entry name" value="Class I glutamine amidotransferase-like"/>
    <property type="match status" value="1"/>
</dbReference>
<evidence type="ECO:0000259" key="1">
    <source>
        <dbReference type="Pfam" id="PF00117"/>
    </source>
</evidence>
<dbReference type="CDD" id="cd01741">
    <property type="entry name" value="GATase1_1"/>
    <property type="match status" value="1"/>
</dbReference>
<dbReference type="InterPro" id="IPR017926">
    <property type="entry name" value="GATASE"/>
</dbReference>